<comment type="caution">
    <text evidence="1">The sequence shown here is derived from an EMBL/GenBank/DDBJ whole genome shotgun (WGS) entry which is preliminary data.</text>
</comment>
<evidence type="ECO:0000313" key="1">
    <source>
        <dbReference type="EMBL" id="NGN41525.1"/>
    </source>
</evidence>
<name>A0A7C9V5U6_9HYPH</name>
<dbReference type="RefSeq" id="WP_119921184.1">
    <property type="nucleotide sequence ID" value="NZ_JAAKZG010000004.1"/>
</dbReference>
<evidence type="ECO:0000313" key="2">
    <source>
        <dbReference type="Proteomes" id="UP000481252"/>
    </source>
</evidence>
<keyword evidence="2" id="KW-1185">Reference proteome</keyword>
<gene>
    <name evidence="1" type="ORF">G6N74_10635</name>
</gene>
<proteinExistence type="predicted"/>
<organism evidence="1 2">
    <name type="scientific">Mesorhizobium zhangyense</name>
    <dbReference type="NCBI Taxonomy" id="1776730"/>
    <lineage>
        <taxon>Bacteria</taxon>
        <taxon>Pseudomonadati</taxon>
        <taxon>Pseudomonadota</taxon>
        <taxon>Alphaproteobacteria</taxon>
        <taxon>Hyphomicrobiales</taxon>
        <taxon>Phyllobacteriaceae</taxon>
        <taxon>Mesorhizobium</taxon>
    </lineage>
</organism>
<reference evidence="1 2" key="1">
    <citation type="submission" date="2020-02" db="EMBL/GenBank/DDBJ databases">
        <title>Genome sequence of the type strain CGMCC 1.15528 of Mesorhizobium zhangyense.</title>
        <authorList>
            <person name="Gao J."/>
            <person name="Sun J."/>
        </authorList>
    </citation>
    <scope>NUCLEOTIDE SEQUENCE [LARGE SCALE GENOMIC DNA]</scope>
    <source>
        <strain evidence="1 2">CGMCC 1.15528</strain>
    </source>
</reference>
<dbReference type="AlphaFoldDB" id="A0A7C9V5U6"/>
<dbReference type="Proteomes" id="UP000481252">
    <property type="component" value="Unassembled WGS sequence"/>
</dbReference>
<dbReference type="EMBL" id="JAAKZG010000004">
    <property type="protein sequence ID" value="NGN41525.1"/>
    <property type="molecule type" value="Genomic_DNA"/>
</dbReference>
<accession>A0A7C9V5U6</accession>
<sequence length="87" mass="9781">MALELRAHIGRRSELIMWIQLTGGDGEKIAFEAKHLVSLKDHGDYTLLVHTHGEVLVRESRTAILNALQLPPTERMEFSGEQSFGLN</sequence>
<protein>
    <submittedName>
        <fullName evidence="1">Uncharacterized protein</fullName>
    </submittedName>
</protein>